<organism evidence="3 4">
    <name type="scientific">Idiomarina fontislapidosi</name>
    <dbReference type="NCBI Taxonomy" id="263723"/>
    <lineage>
        <taxon>Bacteria</taxon>
        <taxon>Pseudomonadati</taxon>
        <taxon>Pseudomonadota</taxon>
        <taxon>Gammaproteobacteria</taxon>
        <taxon>Alteromonadales</taxon>
        <taxon>Idiomarinaceae</taxon>
        <taxon>Idiomarina</taxon>
    </lineage>
</organism>
<feature type="signal peptide" evidence="1">
    <location>
        <begin position="1"/>
        <end position="22"/>
    </location>
</feature>
<dbReference type="SUPFAM" id="SSF56281">
    <property type="entry name" value="Metallo-hydrolase/oxidoreductase"/>
    <property type="match status" value="1"/>
</dbReference>
<dbReference type="PROSITE" id="PS51257">
    <property type="entry name" value="PROKAR_LIPOPROTEIN"/>
    <property type="match status" value="1"/>
</dbReference>
<proteinExistence type="predicted"/>
<dbReference type="InterPro" id="IPR001279">
    <property type="entry name" value="Metallo-B-lactamas"/>
</dbReference>
<dbReference type="InterPro" id="IPR036866">
    <property type="entry name" value="RibonucZ/Hydroxyglut_hydro"/>
</dbReference>
<dbReference type="EMBL" id="PIPV01000001">
    <property type="protein sequence ID" value="RUO58111.1"/>
    <property type="molecule type" value="Genomic_DNA"/>
</dbReference>
<dbReference type="GO" id="GO:0070291">
    <property type="term" value="P:N-acylethanolamine metabolic process"/>
    <property type="evidence" value="ECO:0007669"/>
    <property type="project" value="TreeGrafter"/>
</dbReference>
<gene>
    <name evidence="3" type="ORF">CWE25_00465</name>
</gene>
<dbReference type="PANTHER" id="PTHR15032:SF4">
    <property type="entry name" value="N-ACYL-PHOSPHATIDYLETHANOLAMINE-HYDROLYZING PHOSPHOLIPASE D"/>
    <property type="match status" value="1"/>
</dbReference>
<dbReference type="Pfam" id="PF12706">
    <property type="entry name" value="Lactamase_B_2"/>
    <property type="match status" value="1"/>
</dbReference>
<dbReference type="Gene3D" id="3.60.15.10">
    <property type="entry name" value="Ribonuclease Z/Hydroxyacylglutathione hydrolase-like"/>
    <property type="match status" value="1"/>
</dbReference>
<keyword evidence="4" id="KW-1185">Reference proteome</keyword>
<evidence type="ECO:0000256" key="1">
    <source>
        <dbReference type="SAM" id="SignalP"/>
    </source>
</evidence>
<evidence type="ECO:0000259" key="2">
    <source>
        <dbReference type="Pfam" id="PF12706"/>
    </source>
</evidence>
<dbReference type="AlphaFoldDB" id="A0A432YB25"/>
<evidence type="ECO:0000313" key="3">
    <source>
        <dbReference type="EMBL" id="RUO58111.1"/>
    </source>
</evidence>
<dbReference type="GO" id="GO:0005737">
    <property type="term" value="C:cytoplasm"/>
    <property type="evidence" value="ECO:0007669"/>
    <property type="project" value="TreeGrafter"/>
</dbReference>
<dbReference type="GO" id="GO:0070290">
    <property type="term" value="F:N-acylphosphatidylethanolamine-specific phospholipase D activity"/>
    <property type="evidence" value="ECO:0007669"/>
    <property type="project" value="TreeGrafter"/>
</dbReference>
<dbReference type="GO" id="GO:0070292">
    <property type="term" value="P:N-acylphosphatidylethanolamine metabolic process"/>
    <property type="evidence" value="ECO:0007669"/>
    <property type="project" value="TreeGrafter"/>
</dbReference>
<dbReference type="PANTHER" id="PTHR15032">
    <property type="entry name" value="N-ACYL-PHOSPHATIDYLETHANOLAMINE-HYDROLYZING PHOSPHOLIPASE D"/>
    <property type="match status" value="1"/>
</dbReference>
<dbReference type="RefSeq" id="WP_110572105.1">
    <property type="nucleotide sequence ID" value="NZ_PIPV01000001.1"/>
</dbReference>
<accession>A0A432YB25</accession>
<sequence length="355" mass="40592">MKKVLASVFALILMACSNSEQIEITQEAPPHHTEEGFKNLHGPEKQSGFFDYWYMRWFGDTEWADQTEQVDEIPFKRTDRARIAHPDPEQRQVTWIGHSTFLLQYQGKTVLTDPIFSERASPVSFMGPQRLTELPVQLSDLPPIDAVIISHDHYDHLDADTIEALGNSTHYYVPLALKPWFIEQGIDEENVTELDWWQGASHTDSLRIHAAPSQHWSGRSLWDRFETLWASYVVDIGDWRVWFGGDTGYNPIQFKEIGNVFDNIDLALMPVGAYLPRWFMKMPHVDPQQATLIHRDIGAKRSITMHWGAFQLAAEGIPQTLNDIKQARTDAGLTDSEFRIMPVGATETLPFDSAE</sequence>
<reference evidence="4" key="1">
    <citation type="journal article" date="2018" name="Front. Microbiol.">
        <title>Genome-Based Analysis Reveals the Taxonomy and Diversity of the Family Idiomarinaceae.</title>
        <authorList>
            <person name="Liu Y."/>
            <person name="Lai Q."/>
            <person name="Shao Z."/>
        </authorList>
    </citation>
    <scope>NUCLEOTIDE SEQUENCE [LARGE SCALE GENOMIC DNA]</scope>
    <source>
        <strain evidence="4">F23</strain>
    </source>
</reference>
<name>A0A432YB25_9GAMM</name>
<keyword evidence="1" id="KW-0732">Signal</keyword>
<dbReference type="Proteomes" id="UP000287330">
    <property type="component" value="Unassembled WGS sequence"/>
</dbReference>
<dbReference type="OrthoDB" id="9805728at2"/>
<protein>
    <recommendedName>
        <fullName evidence="2">Metallo-beta-lactamase domain-containing protein</fullName>
    </recommendedName>
</protein>
<evidence type="ECO:0000313" key="4">
    <source>
        <dbReference type="Proteomes" id="UP000287330"/>
    </source>
</evidence>
<feature type="domain" description="Metallo-beta-lactamase" evidence="2">
    <location>
        <begin position="109"/>
        <end position="307"/>
    </location>
</feature>
<comment type="caution">
    <text evidence="3">The sequence shown here is derived from an EMBL/GenBank/DDBJ whole genome shotgun (WGS) entry which is preliminary data.</text>
</comment>
<feature type="chain" id="PRO_5019516991" description="Metallo-beta-lactamase domain-containing protein" evidence="1">
    <location>
        <begin position="23"/>
        <end position="355"/>
    </location>
</feature>